<dbReference type="Proteomes" id="UP001386955">
    <property type="component" value="Unassembled WGS sequence"/>
</dbReference>
<dbReference type="InterPro" id="IPR044878">
    <property type="entry name" value="UbiA_sf"/>
</dbReference>
<feature type="transmembrane region" description="Helical" evidence="3">
    <location>
        <begin position="111"/>
        <end position="133"/>
    </location>
</feature>
<comment type="similarity">
    <text evidence="1">Belongs to the UbiA prenyltransferase family.</text>
</comment>
<protein>
    <submittedName>
        <fullName evidence="4">Uncharacterized protein</fullName>
    </submittedName>
</protein>
<dbReference type="AlphaFoldDB" id="A0AAN9SAX1"/>
<evidence type="ECO:0000256" key="2">
    <source>
        <dbReference type="ARBA" id="ARBA00022679"/>
    </source>
</evidence>
<evidence type="ECO:0000313" key="4">
    <source>
        <dbReference type="EMBL" id="KAK7392597.1"/>
    </source>
</evidence>
<sequence length="264" mass="29956">MCHDSLAFSNLMSTYQECNGKYVVKGISRPSFDFEPNASHPKSILDSVKKSLDVFFRFSRPEAMIAQAVVPHLFMNTYVVGMNQLCDLEIDKINKPNLPLISEHLSFTIEFIAWIAYRFLAIIYGSSAVLFAMGRLFNQCTLLEMEETSTTCNNVHFHYLDNYIPNFIFSSYAVLSAIAFMSFYSIGLALCKDIPDVEGDTLFGIYTLSARLGQKKGLGHGVLASILWYRTKSIDLSSKASTTSFYVFMWKLMCVEFFLMPLVR</sequence>
<dbReference type="EMBL" id="JAYMYS010000005">
    <property type="protein sequence ID" value="KAK7392597.1"/>
    <property type="molecule type" value="Genomic_DNA"/>
</dbReference>
<dbReference type="Gene3D" id="1.10.357.140">
    <property type="entry name" value="UbiA prenyltransferase"/>
    <property type="match status" value="1"/>
</dbReference>
<keyword evidence="2" id="KW-0808">Transferase</keyword>
<organism evidence="4 5">
    <name type="scientific">Psophocarpus tetragonolobus</name>
    <name type="common">Winged bean</name>
    <name type="synonym">Dolichos tetragonolobus</name>
    <dbReference type="NCBI Taxonomy" id="3891"/>
    <lineage>
        <taxon>Eukaryota</taxon>
        <taxon>Viridiplantae</taxon>
        <taxon>Streptophyta</taxon>
        <taxon>Embryophyta</taxon>
        <taxon>Tracheophyta</taxon>
        <taxon>Spermatophyta</taxon>
        <taxon>Magnoliopsida</taxon>
        <taxon>eudicotyledons</taxon>
        <taxon>Gunneridae</taxon>
        <taxon>Pentapetalae</taxon>
        <taxon>rosids</taxon>
        <taxon>fabids</taxon>
        <taxon>Fabales</taxon>
        <taxon>Fabaceae</taxon>
        <taxon>Papilionoideae</taxon>
        <taxon>50 kb inversion clade</taxon>
        <taxon>NPAAA clade</taxon>
        <taxon>indigoferoid/millettioid clade</taxon>
        <taxon>Phaseoleae</taxon>
        <taxon>Psophocarpus</taxon>
    </lineage>
</organism>
<reference evidence="4 5" key="1">
    <citation type="submission" date="2024-01" db="EMBL/GenBank/DDBJ databases">
        <title>The genomes of 5 underutilized Papilionoideae crops provide insights into root nodulation and disease resistanc.</title>
        <authorList>
            <person name="Jiang F."/>
        </authorList>
    </citation>
    <scope>NUCLEOTIDE SEQUENCE [LARGE SCALE GENOMIC DNA]</scope>
    <source>
        <strain evidence="4">DUOXIRENSHENG_FW03</strain>
        <tissue evidence="4">Leaves</tissue>
    </source>
</reference>
<evidence type="ECO:0000256" key="3">
    <source>
        <dbReference type="SAM" id="Phobius"/>
    </source>
</evidence>
<dbReference type="PANTHER" id="PTHR43009:SF6">
    <property type="entry name" value="HOMOGENTISATE PHYTYLTRANSFERASE 1, CHLOROPLASTIC"/>
    <property type="match status" value="1"/>
</dbReference>
<keyword evidence="5" id="KW-1185">Reference proteome</keyword>
<feature type="transmembrane region" description="Helical" evidence="3">
    <location>
        <begin position="167"/>
        <end position="190"/>
    </location>
</feature>
<dbReference type="PANTHER" id="PTHR43009">
    <property type="entry name" value="HOMOGENTISATE SOLANESYLTRANSFERASE, CHLOROPLASTIC"/>
    <property type="match status" value="1"/>
</dbReference>
<keyword evidence="3" id="KW-1133">Transmembrane helix</keyword>
<proteinExistence type="inferred from homology"/>
<keyword evidence="3" id="KW-0472">Membrane</keyword>
<name>A0AAN9SAX1_PSOTE</name>
<comment type="caution">
    <text evidence="4">The sequence shown here is derived from an EMBL/GenBank/DDBJ whole genome shotgun (WGS) entry which is preliminary data.</text>
</comment>
<evidence type="ECO:0000256" key="1">
    <source>
        <dbReference type="ARBA" id="ARBA00005985"/>
    </source>
</evidence>
<gene>
    <name evidence="4" type="ORF">VNO78_21040</name>
</gene>
<dbReference type="GO" id="GO:0016740">
    <property type="term" value="F:transferase activity"/>
    <property type="evidence" value="ECO:0007669"/>
    <property type="project" value="UniProtKB-KW"/>
</dbReference>
<keyword evidence="3" id="KW-0812">Transmembrane</keyword>
<accession>A0AAN9SAX1</accession>
<evidence type="ECO:0000313" key="5">
    <source>
        <dbReference type="Proteomes" id="UP001386955"/>
    </source>
</evidence>